<dbReference type="Proteomes" id="UP000030764">
    <property type="component" value="Unassembled WGS sequence"/>
</dbReference>
<sequence length="196" mass="22270">MRPRFLTVSSREMKHGSSNMTPRVRSNPSSGYRGDQQVQSSSKAERSARKVMATILWDSDGVILTDFLEGERTVTASSYKAVLRKLKTALARKWRGKLLLGVFFHNDNAVAHSSRTVRNVLREFRWEVISHPRYSPGVAPSDFFLFPKLKEHLKGTLFESMDDAKCAVSTWCNTQPSGFYKEGPRRWRRSAEVATG</sequence>
<accession>A0A085MIS4</accession>
<evidence type="ECO:0000313" key="2">
    <source>
        <dbReference type="EMBL" id="KFD57120.1"/>
    </source>
</evidence>
<dbReference type="InterPro" id="IPR001888">
    <property type="entry name" value="Transposase_1"/>
</dbReference>
<reference evidence="2 3" key="1">
    <citation type="journal article" date="2014" name="Nat. Genet.">
        <title>Genome and transcriptome of the porcine whipworm Trichuris suis.</title>
        <authorList>
            <person name="Jex A.R."/>
            <person name="Nejsum P."/>
            <person name="Schwarz E.M."/>
            <person name="Hu L."/>
            <person name="Young N.D."/>
            <person name="Hall R.S."/>
            <person name="Korhonen P.K."/>
            <person name="Liao S."/>
            <person name="Thamsborg S."/>
            <person name="Xia J."/>
            <person name="Xu P."/>
            <person name="Wang S."/>
            <person name="Scheerlinck J.P."/>
            <person name="Hofmann A."/>
            <person name="Sternberg P.W."/>
            <person name="Wang J."/>
            <person name="Gasser R.B."/>
        </authorList>
    </citation>
    <scope>NUCLEOTIDE SEQUENCE [LARGE SCALE GENOMIC DNA]</scope>
    <source>
        <strain evidence="2">DCEP-RM93M</strain>
    </source>
</reference>
<keyword evidence="3" id="KW-1185">Reference proteome</keyword>
<evidence type="ECO:0008006" key="4">
    <source>
        <dbReference type="Google" id="ProtNLM"/>
    </source>
</evidence>
<dbReference type="AlphaFoldDB" id="A0A085MIS4"/>
<dbReference type="InterPro" id="IPR052709">
    <property type="entry name" value="Transposase-MT_Hybrid"/>
</dbReference>
<evidence type="ECO:0000256" key="1">
    <source>
        <dbReference type="SAM" id="MobiDB-lite"/>
    </source>
</evidence>
<gene>
    <name evidence="2" type="ORF">M513_02005</name>
</gene>
<dbReference type="EMBL" id="KL363190">
    <property type="protein sequence ID" value="KFD57120.1"/>
    <property type="molecule type" value="Genomic_DNA"/>
</dbReference>
<proteinExistence type="predicted"/>
<organism evidence="2 3">
    <name type="scientific">Trichuris suis</name>
    <name type="common">pig whipworm</name>
    <dbReference type="NCBI Taxonomy" id="68888"/>
    <lineage>
        <taxon>Eukaryota</taxon>
        <taxon>Metazoa</taxon>
        <taxon>Ecdysozoa</taxon>
        <taxon>Nematoda</taxon>
        <taxon>Enoplea</taxon>
        <taxon>Dorylaimia</taxon>
        <taxon>Trichinellida</taxon>
        <taxon>Trichuridae</taxon>
        <taxon>Trichuris</taxon>
    </lineage>
</organism>
<dbReference type="Gene3D" id="3.30.420.10">
    <property type="entry name" value="Ribonuclease H-like superfamily/Ribonuclease H"/>
    <property type="match status" value="1"/>
</dbReference>
<dbReference type="Pfam" id="PF01359">
    <property type="entry name" value="Transposase_1"/>
    <property type="match status" value="1"/>
</dbReference>
<dbReference type="InterPro" id="IPR036397">
    <property type="entry name" value="RNaseH_sf"/>
</dbReference>
<protein>
    <recommendedName>
        <fullName evidence="4">Mariner Mos1 transposase</fullName>
    </recommendedName>
</protein>
<feature type="compositionally biased region" description="Polar residues" evidence="1">
    <location>
        <begin position="16"/>
        <end position="42"/>
    </location>
</feature>
<dbReference type="PANTHER" id="PTHR46060">
    <property type="entry name" value="MARINER MOS1 TRANSPOSASE-LIKE PROTEIN"/>
    <property type="match status" value="1"/>
</dbReference>
<dbReference type="PANTHER" id="PTHR46060:SF1">
    <property type="entry name" value="MARINER MOS1 TRANSPOSASE-LIKE PROTEIN"/>
    <property type="match status" value="1"/>
</dbReference>
<feature type="region of interest" description="Disordered" evidence="1">
    <location>
        <begin position="1"/>
        <end position="46"/>
    </location>
</feature>
<name>A0A085MIS4_9BILA</name>
<evidence type="ECO:0000313" key="3">
    <source>
        <dbReference type="Proteomes" id="UP000030764"/>
    </source>
</evidence>
<dbReference type="GO" id="GO:0003676">
    <property type="term" value="F:nucleic acid binding"/>
    <property type="evidence" value="ECO:0007669"/>
    <property type="project" value="InterPro"/>
</dbReference>